<feature type="non-terminal residue" evidence="7">
    <location>
        <position position="2098"/>
    </location>
</feature>
<dbReference type="InterPro" id="IPR044023">
    <property type="entry name" value="Ig_7"/>
</dbReference>
<feature type="domain" description="SD-repeat containing protein B" evidence="5">
    <location>
        <begin position="1061"/>
        <end position="1185"/>
    </location>
</feature>
<dbReference type="InterPro" id="IPR033764">
    <property type="entry name" value="Sdr_B"/>
</dbReference>
<evidence type="ECO:0000256" key="3">
    <source>
        <dbReference type="ARBA" id="ARBA00022729"/>
    </source>
</evidence>
<dbReference type="InterPro" id="IPR025667">
    <property type="entry name" value="SprB_repeat"/>
</dbReference>
<feature type="domain" description="SD-repeat containing protein B" evidence="5">
    <location>
        <begin position="930"/>
        <end position="1054"/>
    </location>
</feature>
<feature type="compositionally biased region" description="Basic and acidic residues" evidence="4">
    <location>
        <begin position="1668"/>
        <end position="1677"/>
    </location>
</feature>
<feature type="domain" description="SD-repeat containing protein B" evidence="5">
    <location>
        <begin position="537"/>
        <end position="659"/>
    </location>
</feature>
<proteinExistence type="predicted"/>
<comment type="caution">
    <text evidence="7">The sequence shown here is derived from an EMBL/GenBank/DDBJ whole genome shotgun (WGS) entry which is preliminary data.</text>
</comment>
<reference evidence="7 8" key="1">
    <citation type="submission" date="2019-06" db="EMBL/GenBank/DDBJ databases">
        <title>Spirosoma utsteinense sp. nov. isolated from Antarctic ice-free soils.</title>
        <authorList>
            <person name="Tahon G."/>
        </authorList>
    </citation>
    <scope>NUCLEOTIDE SEQUENCE [LARGE SCALE GENOMIC DNA]</scope>
    <source>
        <strain evidence="7 8">LMG 31447</strain>
    </source>
</reference>
<dbReference type="InterPro" id="IPR051417">
    <property type="entry name" value="SDr/BOS_complex"/>
</dbReference>
<feature type="domain" description="Ig-like" evidence="6">
    <location>
        <begin position="1972"/>
        <end position="2051"/>
    </location>
</feature>
<dbReference type="Gene3D" id="2.60.40.10">
    <property type="entry name" value="Immunoglobulins"/>
    <property type="match status" value="10"/>
</dbReference>
<dbReference type="Pfam" id="PF19081">
    <property type="entry name" value="Ig_7"/>
    <property type="match status" value="1"/>
</dbReference>
<dbReference type="SUPFAM" id="SSF117074">
    <property type="entry name" value="Hypothetical protein PA1324"/>
    <property type="match status" value="10"/>
</dbReference>
<feature type="domain" description="SD-repeat containing protein B" evidence="5">
    <location>
        <begin position="1192"/>
        <end position="1316"/>
    </location>
</feature>
<feature type="domain" description="SD-repeat containing protein B" evidence="5">
    <location>
        <begin position="1585"/>
        <end position="1707"/>
    </location>
</feature>
<evidence type="ECO:0000256" key="2">
    <source>
        <dbReference type="ARBA" id="ARBA00022525"/>
    </source>
</evidence>
<feature type="domain" description="SD-repeat containing protein B" evidence="5">
    <location>
        <begin position="667"/>
        <end position="791"/>
    </location>
</feature>
<evidence type="ECO:0000256" key="4">
    <source>
        <dbReference type="SAM" id="MobiDB-lite"/>
    </source>
</evidence>
<feature type="domain" description="SD-repeat containing protein B" evidence="5">
    <location>
        <begin position="1325"/>
        <end position="1448"/>
    </location>
</feature>
<feature type="region of interest" description="Disordered" evidence="4">
    <location>
        <begin position="1662"/>
        <end position="1691"/>
    </location>
</feature>
<organism evidence="7 8">
    <name type="scientific">Spirosoma utsteinense</name>
    <dbReference type="NCBI Taxonomy" id="2585773"/>
    <lineage>
        <taxon>Bacteria</taxon>
        <taxon>Pseudomonadati</taxon>
        <taxon>Bacteroidota</taxon>
        <taxon>Cytophagia</taxon>
        <taxon>Cytophagales</taxon>
        <taxon>Cytophagaceae</taxon>
        <taxon>Spirosoma</taxon>
    </lineage>
</organism>
<feature type="domain" description="SD-repeat containing protein B" evidence="5">
    <location>
        <begin position="798"/>
        <end position="922"/>
    </location>
</feature>
<dbReference type="InterPro" id="IPR013783">
    <property type="entry name" value="Ig-like_fold"/>
</dbReference>
<evidence type="ECO:0000259" key="5">
    <source>
        <dbReference type="Pfam" id="PF17210"/>
    </source>
</evidence>
<dbReference type="RefSeq" id="WP_317171339.1">
    <property type="nucleotide sequence ID" value="NZ_VFIA01000070.1"/>
</dbReference>
<feature type="region of interest" description="Disordered" evidence="4">
    <location>
        <begin position="1534"/>
        <end position="1558"/>
    </location>
</feature>
<gene>
    <name evidence="7" type="ORF">FH603_5512</name>
</gene>
<sequence length="2098" mass="219099">MVDRNNLVVCDAKDGKVCLTINGGTGQNYTVSVSPTAINPTPFTRNVTNCLFGMDANKEYIITIRDAQNCFVNLPVSLTQPAVCFDCDKFCAKDVEGYGMSCDSTNSGKARIRVTGGKAPFRYTWYNSLGQVISQVTSSDSVNTLSNLAIGVYYISVVDANSCTVGGPDGGKQKIAVAIGQSGGPTVVINSTTASACGASTGAIRFSVTGNKPFTYTLTRVGSSVELATGNILNVPNAITLGNLLAASYVLRVRDSKGCVTTTLVDIRSATFPMAIVPTLTRPSCDGSVLGEIAIRLTPLTGQTEPVGAPTFVWSGPNGVFTPPVPEKATMLPAGIYYVTVSYGNGCSETKEIILNNSDGPTITVAQTGLVSCIGTNNGSITLNASGNGQAIIGYIVKGVLSKPYAAPYPTSITNEVISNLAAGDYEIEVIGFNGCVSKATVTVKKPEIPIIDIQTTAVNDCDINNGTATIRVVSGGKAPFEIRLVSPTATAFAAGPVTFGSLAAGDYVAEARDANGCLTQFPFTVANLRQQLCYGSIGDFVWKDKNDNGRQDTAEPGVRGVTVELWKAVGGAPTTKVSSTTTSATGKYLFTNLLKDSYIVKFVKGTWPDSCLISPKYKQAGVLDSLNSDADPVTGLSPVVNLDPIKGGLLKNNPTIDMALYIPTSTLGDFVWKDKNDNGRQDSGEPGVRGVKVILWSATTGGTPNAKLDSTTTDITGKYLFTKLNKGNYLVQFVPSSIPDSCVLSKKDNWTGVADDFDSDANPLTGISQVVSLDPYQTGLPKDNLTVDAALVYAKGSIGDYVWKDANNNGLQDATEAGVKDVLVELYKLIRGQLVTPAFAIMSTDVNGKYLFTNLDTGDYQVKFVGSTFPADCQVSLKPNTGTDDRIDSDANPITGLSPIIPINPYLGPGLLRDNLTVDAGLYTPTLGSIGNYVWKDTNDNGLQDATEAGVKDVQVELYKAVGGLPSGSAFRVTSTDVTGKYLFDLLPKGDYIVKFVSSSFPTNCAISTRPNAGTNDAIDSDADPISGLSPVVVLDPVQGGILKDNLTIDAGLYNTAIGSIGDYVWKDANDNGIQDATEAGVASVQVELYAAVNGQPSGAALQVVSTDVNGKYLFTNLVKGDYLVRFIGSSFPANCAISTRPNVGSDDTKDSDANPTSGLSQVITLDPVQGGILKDNLTIDAGLYNTAIGSIGDYVWKDTNDNGIQDLAEAGVKDVLIELYASVNGQPQGSAIRTVTTDINGKYLFDKLPKGDYIVKFVASSLPVNCAISNKPNTGTNNTIDSDANPITGFSQVVTLDPVQGGILKDNLSIDAGLYNPEVPLGTLGDYVWKDANNNGIQDLIETGVRGVSVELYTVSATGSLSKVATTTTDGNGLYLFTGLARNTYRVRFVPGSLPGDCLLTPKVNVVGDDGKDSDADSVTGYTTDILIDAIRGGLLQDNRTVDAGLIFKPTSSIGDYVWKDTNDNGIQDLAEAGVKDVLIELYASVNGQPQGSAIRTVTTDINGKYLFDKLPKGDYIVKFVSTSFPANCAISTQPQSGTDTSKDSDANPITGLSPVISVDPEVPARKDILTVDAGLYTTNNGSLGDYVWKDANNNGIQEAGEPGARNVQIELYRVSSTGSLTLLTSTTTDATGKYLFPNLTKGTYRIRIISSSLPAECAISPKQKQGTDDSKDSDVNPNTGFSNDVLVDPTDPARKDVTTIDAGLLPCTAEAGTLLANAPGCLTPGGSLTISATVSKAPVVPAGYKVLYVLTSGANLVIQSTSTQPSFAVTTAGLYTIHSLVYTDNPANPNYLDLSVIVPGTTTGGDVLNLIARRQLCAVLDAAGAPVTVGSCLAGSIGDRVWKDLNNNGLQDSNEAGVAKVTVQLFASSAGQPTAPVLATVQTDSLGKYLFGGLSRGVYLVKFVSNSFPSGCALSLKPNIGTNDEIDSDADYNTGLTQEIIIDPASGGILKDNRTIDAGLYNTCPTIAAPVSGGDKSICQGEALPALSVSVTTGLTANWYATATGTNALASGTLTYQPVTSGTYYVEALDAATGCRSATRTAVTLTVKALPTLTIGTIACAADVRTYAVSFSSNGVVTASKGTVSGNTVSGIPAG</sequence>
<dbReference type="Proteomes" id="UP000700732">
    <property type="component" value="Unassembled WGS sequence"/>
</dbReference>
<dbReference type="PANTHER" id="PTHR23303">
    <property type="entry name" value="CARBOXYPEPTIDASE REGULATORY REGION-CONTAINING"/>
    <property type="match status" value="1"/>
</dbReference>
<keyword evidence="3" id="KW-0732">Signal</keyword>
<dbReference type="PANTHER" id="PTHR23303:SF15">
    <property type="entry name" value="COLOSSIN-A"/>
    <property type="match status" value="1"/>
</dbReference>
<comment type="subcellular location">
    <subcellularLocation>
        <location evidence="1">Secreted</location>
    </subcellularLocation>
</comment>
<keyword evidence="8" id="KW-1185">Reference proteome</keyword>
<evidence type="ECO:0000313" key="7">
    <source>
        <dbReference type="EMBL" id="MBC3794980.1"/>
    </source>
</evidence>
<feature type="domain" description="SD-repeat containing protein B" evidence="5">
    <location>
        <begin position="1455"/>
        <end position="1578"/>
    </location>
</feature>
<keyword evidence="2" id="KW-0964">Secreted</keyword>
<evidence type="ECO:0000313" key="8">
    <source>
        <dbReference type="Proteomes" id="UP000700732"/>
    </source>
</evidence>
<dbReference type="EMBL" id="VFIA01000070">
    <property type="protein sequence ID" value="MBC3794980.1"/>
    <property type="molecule type" value="Genomic_DNA"/>
</dbReference>
<accession>A0ABR6WG52</accession>
<dbReference type="Pfam" id="PF13573">
    <property type="entry name" value="SprB"/>
    <property type="match status" value="1"/>
</dbReference>
<dbReference type="Pfam" id="PF17210">
    <property type="entry name" value="SdrD_B"/>
    <property type="match status" value="10"/>
</dbReference>
<feature type="domain" description="SD-repeat containing protein B" evidence="5">
    <location>
        <begin position="1839"/>
        <end position="1963"/>
    </location>
</feature>
<name>A0ABR6WG52_9BACT</name>
<evidence type="ECO:0000256" key="1">
    <source>
        <dbReference type="ARBA" id="ARBA00004613"/>
    </source>
</evidence>
<evidence type="ECO:0000259" key="6">
    <source>
        <dbReference type="Pfam" id="PF19081"/>
    </source>
</evidence>
<protein>
    <submittedName>
        <fullName evidence="7">NADPH-dependent 7-cyano-7-deazaguanine reductase QueF</fullName>
    </submittedName>
</protein>